<dbReference type="Pfam" id="PF17853">
    <property type="entry name" value="GGDEF_2"/>
    <property type="match status" value="1"/>
</dbReference>
<protein>
    <submittedName>
        <fullName evidence="5">PucR family transcriptional regulator</fullName>
    </submittedName>
</protein>
<comment type="similarity">
    <text evidence="1">Belongs to the CdaR family.</text>
</comment>
<feature type="domain" description="CdaR GGDEF-like" evidence="4">
    <location>
        <begin position="282"/>
        <end position="407"/>
    </location>
</feature>
<accession>A0ABW3VXP4</accession>
<reference evidence="6" key="1">
    <citation type="journal article" date="2019" name="Int. J. Syst. Evol. Microbiol.">
        <title>The Global Catalogue of Microorganisms (GCM) 10K type strain sequencing project: providing services to taxonomists for standard genome sequencing and annotation.</title>
        <authorList>
            <consortium name="The Broad Institute Genomics Platform"/>
            <consortium name="The Broad Institute Genome Sequencing Center for Infectious Disease"/>
            <person name="Wu L."/>
            <person name="Ma J."/>
        </authorList>
    </citation>
    <scope>NUCLEOTIDE SEQUENCE [LARGE SCALE GENOMIC DNA]</scope>
    <source>
        <strain evidence="6">CCUG 52478</strain>
    </source>
</reference>
<dbReference type="InterPro" id="IPR041522">
    <property type="entry name" value="CdaR_GGDEF"/>
</dbReference>
<evidence type="ECO:0000259" key="2">
    <source>
        <dbReference type="Pfam" id="PF07905"/>
    </source>
</evidence>
<keyword evidence="6" id="KW-1185">Reference proteome</keyword>
<dbReference type="Proteomes" id="UP001597229">
    <property type="component" value="Unassembled WGS sequence"/>
</dbReference>
<name>A0ABW3VXP4_9ACTN</name>
<dbReference type="EMBL" id="JBHTLX010000004">
    <property type="protein sequence ID" value="MFD1246658.1"/>
    <property type="molecule type" value="Genomic_DNA"/>
</dbReference>
<dbReference type="InterPro" id="IPR012914">
    <property type="entry name" value="PucR_dom"/>
</dbReference>
<organism evidence="5 6">
    <name type="scientific">Nocardioides ginsengisoli</name>
    <dbReference type="NCBI Taxonomy" id="363868"/>
    <lineage>
        <taxon>Bacteria</taxon>
        <taxon>Bacillati</taxon>
        <taxon>Actinomycetota</taxon>
        <taxon>Actinomycetes</taxon>
        <taxon>Propionibacteriales</taxon>
        <taxon>Nocardioidaceae</taxon>
        <taxon>Nocardioides</taxon>
    </lineage>
</organism>
<evidence type="ECO:0000259" key="4">
    <source>
        <dbReference type="Pfam" id="PF17853"/>
    </source>
</evidence>
<feature type="domain" description="Purine catabolism PurC-like" evidence="2">
    <location>
        <begin position="8"/>
        <end position="126"/>
    </location>
</feature>
<dbReference type="Pfam" id="PF07905">
    <property type="entry name" value="PucR"/>
    <property type="match status" value="1"/>
</dbReference>
<evidence type="ECO:0000259" key="3">
    <source>
        <dbReference type="Pfam" id="PF13556"/>
    </source>
</evidence>
<dbReference type="InterPro" id="IPR025736">
    <property type="entry name" value="PucR_C-HTH_dom"/>
</dbReference>
<evidence type="ECO:0000313" key="6">
    <source>
        <dbReference type="Proteomes" id="UP001597229"/>
    </source>
</evidence>
<dbReference type="PANTHER" id="PTHR33744">
    <property type="entry name" value="CARBOHYDRATE DIACID REGULATOR"/>
    <property type="match status" value="1"/>
</dbReference>
<sequence length="525" mass="55361">MLPTLRAILDSPAVQQGRPQLLSGRRHLDRGVRWVHVVEITDLARLLTGGELILSTGLPLVGDGAESFVTGLVEADAAGLVVELGPGLPAIPDAAITAARAVDFPLIALHAEVRFVDITEEVHRAIVAEQYAFVDFARSTHETFTALSLESADALRIVTAAADLCGLSVVLEDLSRRVLAYAARGRPAARLLARWEERSRQAAALPETGVTGPEGWMTTPVGGQGRAWARLVVPDPGSGQDLLAMVLERAAQALELGRMAERDRAGLVTSAHGGLLTELSLGRIATEGEAAARAGALGLPEAALYLPLVVHRLDAAADDPVARHERTRRVVEQVVDAAARTQTPALVGSLRLDQIGVLAAIGRGDPEQLLDRLTAPLANDLVVGVGEPAAGVLAAGTSLALAGHVAEVAAALRRPGRRWFRNADVRLHGLIALLHDDPRVQAFTEAELGPLLAHDGARGTDLVGLLRQYVAAGGNKTRLAAATHRSRPALYKQLAQVEDVLGVDLTDPDSFLALGVALLAYDRGR</sequence>
<dbReference type="RefSeq" id="WP_367921507.1">
    <property type="nucleotide sequence ID" value="NZ_BAABAC010000043.1"/>
</dbReference>
<proteinExistence type="inferred from homology"/>
<dbReference type="Pfam" id="PF13556">
    <property type="entry name" value="HTH_30"/>
    <property type="match status" value="1"/>
</dbReference>
<dbReference type="InterPro" id="IPR042070">
    <property type="entry name" value="PucR_C-HTH_sf"/>
</dbReference>
<dbReference type="Gene3D" id="1.10.10.2840">
    <property type="entry name" value="PucR C-terminal helix-turn-helix domain"/>
    <property type="match status" value="1"/>
</dbReference>
<dbReference type="PANTHER" id="PTHR33744:SF1">
    <property type="entry name" value="DNA-BINDING TRANSCRIPTIONAL ACTIVATOR ADER"/>
    <property type="match status" value="1"/>
</dbReference>
<evidence type="ECO:0000313" key="5">
    <source>
        <dbReference type="EMBL" id="MFD1246658.1"/>
    </source>
</evidence>
<gene>
    <name evidence="5" type="ORF">ACFQ3F_02545</name>
</gene>
<dbReference type="InterPro" id="IPR051448">
    <property type="entry name" value="CdaR-like_regulators"/>
</dbReference>
<comment type="caution">
    <text evidence="5">The sequence shown here is derived from an EMBL/GenBank/DDBJ whole genome shotgun (WGS) entry which is preliminary data.</text>
</comment>
<feature type="domain" description="PucR C-terminal helix-turn-helix" evidence="3">
    <location>
        <begin position="462"/>
        <end position="520"/>
    </location>
</feature>
<evidence type="ECO:0000256" key="1">
    <source>
        <dbReference type="ARBA" id="ARBA00006754"/>
    </source>
</evidence>